<dbReference type="STRING" id="633697.EubceDRAFT1_1891"/>
<dbReference type="AlphaFoldDB" id="I5AV43"/>
<dbReference type="HOGENOM" id="CLU_046245_1_1_9"/>
<protein>
    <recommendedName>
        <fullName evidence="3">Nucleotidyltransferase family protein</fullName>
    </recommendedName>
</protein>
<proteinExistence type="predicted"/>
<dbReference type="InterPro" id="IPR039498">
    <property type="entry name" value="NTP_transf_5"/>
</dbReference>
<evidence type="ECO:0000313" key="2">
    <source>
        <dbReference type="Proteomes" id="UP000005753"/>
    </source>
</evidence>
<evidence type="ECO:0000313" key="1">
    <source>
        <dbReference type="EMBL" id="EIM57666.1"/>
    </source>
</evidence>
<dbReference type="Proteomes" id="UP000005753">
    <property type="component" value="Chromosome"/>
</dbReference>
<accession>I5AV43</accession>
<keyword evidence="2" id="KW-1185">Reference proteome</keyword>
<organism evidence="1 2">
    <name type="scientific">Eubacterium cellulosolvens (strain ATCC 43171 / JCM 9499 / 6)</name>
    <name type="common">Cillobacterium cellulosolvens</name>
    <dbReference type="NCBI Taxonomy" id="633697"/>
    <lineage>
        <taxon>Bacteria</taxon>
        <taxon>Bacillati</taxon>
        <taxon>Bacillota</taxon>
        <taxon>Clostridia</taxon>
        <taxon>Eubacteriales</taxon>
        <taxon>Eubacteriaceae</taxon>
        <taxon>Eubacterium</taxon>
    </lineage>
</organism>
<gene>
    <name evidence="1" type="ORF">EubceDRAFT1_1891</name>
</gene>
<dbReference type="Pfam" id="PF14907">
    <property type="entry name" value="NTP_transf_5"/>
    <property type="match status" value="1"/>
</dbReference>
<evidence type="ECO:0008006" key="3">
    <source>
        <dbReference type="Google" id="ProtNLM"/>
    </source>
</evidence>
<name>I5AV43_EUBC6</name>
<reference evidence="1 2" key="2">
    <citation type="submission" date="2012-02" db="EMBL/GenBank/DDBJ databases">
        <title>Improved High-Quality Draft sequence of Eubacterium cellulosolvens 6.</title>
        <authorList>
            <consortium name="US DOE Joint Genome Institute"/>
            <person name="Lucas S."/>
            <person name="Han J."/>
            <person name="Lapidus A."/>
            <person name="Cheng J.-F."/>
            <person name="Goodwin L."/>
            <person name="Pitluck S."/>
            <person name="Peters L."/>
            <person name="Mikhailova N."/>
            <person name="Gu W."/>
            <person name="Detter J.C."/>
            <person name="Han C."/>
            <person name="Tapia R."/>
            <person name="Land M."/>
            <person name="Hauser L."/>
            <person name="Kyrpides N."/>
            <person name="Ivanova N."/>
            <person name="Pagani I."/>
            <person name="Johnson E."/>
            <person name="Mukhopadhyay B."/>
            <person name="Anderson I."/>
            <person name="Woyke T."/>
        </authorList>
    </citation>
    <scope>NUCLEOTIDE SEQUENCE [LARGE SCALE GENOMIC DNA]</scope>
    <source>
        <strain evidence="1 2">6</strain>
    </source>
</reference>
<dbReference type="Gene3D" id="3.30.460.40">
    <property type="match status" value="1"/>
</dbReference>
<sequence length="415" mass="48763">MEAVAKIDQKINGGNAETSSGESVDADTLRRCRILGELIARGLSGKTETFPEEIGREDSKWLCQATYENMMDPVILPQIIDYCEEAGKENLRSRVHYSMIRSLIQMRSATEIGVYFEKEKIRHQFLKGTMMKRIYPNYELRDMGDIDVVVDESQIEEAERVLTKLGYTKGASEDHHHCFLQEPFLVVELHWDLYDRHRDRRQYLYFRDRSCRKALKGREFGQSFDPVDFYIYMIAHSARHFYETGCGIRHLVDVYVYCTKKKEELEPERLRKGLEACGLVAFERKIRELAFAWLEQRPLTEEQVNLLMYMIDSGVHGKSENGIWAMLAEDSLSSGEEINAKFSFLFPSYTQMKELYPWLEKRPYLLPAGWVMRAFRGLRDREAVERAKKVRDMDVKQAWKMIDLYKSMDLRLTRD</sequence>
<reference evidence="1 2" key="1">
    <citation type="submission" date="2010-08" db="EMBL/GenBank/DDBJ databases">
        <authorList>
            <consortium name="US DOE Joint Genome Institute (JGI-PGF)"/>
            <person name="Lucas S."/>
            <person name="Copeland A."/>
            <person name="Lapidus A."/>
            <person name="Cheng J.-F."/>
            <person name="Bruce D."/>
            <person name="Goodwin L."/>
            <person name="Pitluck S."/>
            <person name="Land M.L."/>
            <person name="Hauser L."/>
            <person name="Chang Y.-J."/>
            <person name="Anderson I.J."/>
            <person name="Johnson E."/>
            <person name="Mulhopadhyay B."/>
            <person name="Kyrpides N."/>
            <person name="Woyke T.J."/>
        </authorList>
    </citation>
    <scope>NUCLEOTIDE SEQUENCE [LARGE SCALE GENOMIC DNA]</scope>
    <source>
        <strain evidence="1 2">6</strain>
    </source>
</reference>
<dbReference type="EMBL" id="CM001487">
    <property type="protein sequence ID" value="EIM57666.1"/>
    <property type="molecule type" value="Genomic_DNA"/>
</dbReference>
<dbReference type="eggNOG" id="COG2244">
    <property type="taxonomic scope" value="Bacteria"/>
</dbReference>